<feature type="region of interest" description="Disordered" evidence="1">
    <location>
        <begin position="337"/>
        <end position="358"/>
    </location>
</feature>
<evidence type="ECO:0000259" key="2">
    <source>
        <dbReference type="Pfam" id="PF25545"/>
    </source>
</evidence>
<feature type="compositionally biased region" description="Basic residues" evidence="1">
    <location>
        <begin position="383"/>
        <end position="393"/>
    </location>
</feature>
<reference evidence="3" key="1">
    <citation type="journal article" date="2020" name="Stud. Mycol.">
        <title>101 Dothideomycetes genomes: a test case for predicting lifestyles and emergence of pathogens.</title>
        <authorList>
            <person name="Haridas S."/>
            <person name="Albert R."/>
            <person name="Binder M."/>
            <person name="Bloem J."/>
            <person name="Labutti K."/>
            <person name="Salamov A."/>
            <person name="Andreopoulos B."/>
            <person name="Baker S."/>
            <person name="Barry K."/>
            <person name="Bills G."/>
            <person name="Bluhm B."/>
            <person name="Cannon C."/>
            <person name="Castanera R."/>
            <person name="Culley D."/>
            <person name="Daum C."/>
            <person name="Ezra D."/>
            <person name="Gonzalez J."/>
            <person name="Henrissat B."/>
            <person name="Kuo A."/>
            <person name="Liang C."/>
            <person name="Lipzen A."/>
            <person name="Lutzoni F."/>
            <person name="Magnuson J."/>
            <person name="Mondo S."/>
            <person name="Nolan M."/>
            <person name="Ohm R."/>
            <person name="Pangilinan J."/>
            <person name="Park H.-J."/>
            <person name="Ramirez L."/>
            <person name="Alfaro M."/>
            <person name="Sun H."/>
            <person name="Tritt A."/>
            <person name="Yoshinaga Y."/>
            <person name="Zwiers L.-H."/>
            <person name="Turgeon B."/>
            <person name="Goodwin S."/>
            <person name="Spatafora J."/>
            <person name="Crous P."/>
            <person name="Grigoriev I."/>
        </authorList>
    </citation>
    <scope>NUCLEOTIDE SEQUENCE</scope>
    <source>
        <strain evidence="3">CBS 183.55</strain>
    </source>
</reference>
<dbReference type="PANTHER" id="PTHR42470">
    <property type="entry name" value="VAST DOMAIN-CONTAINING PROTEIN"/>
    <property type="match status" value="1"/>
</dbReference>
<evidence type="ECO:0000256" key="1">
    <source>
        <dbReference type="SAM" id="MobiDB-lite"/>
    </source>
</evidence>
<dbReference type="PANTHER" id="PTHR42470:SF1">
    <property type="entry name" value="VAST DOMAIN-CONTAINING PROTEIN"/>
    <property type="match status" value="1"/>
</dbReference>
<organism evidence="3 4">
    <name type="scientific">Didymella exigua CBS 183.55</name>
    <dbReference type="NCBI Taxonomy" id="1150837"/>
    <lineage>
        <taxon>Eukaryota</taxon>
        <taxon>Fungi</taxon>
        <taxon>Dikarya</taxon>
        <taxon>Ascomycota</taxon>
        <taxon>Pezizomycotina</taxon>
        <taxon>Dothideomycetes</taxon>
        <taxon>Pleosporomycetidae</taxon>
        <taxon>Pleosporales</taxon>
        <taxon>Pleosporineae</taxon>
        <taxon>Didymellaceae</taxon>
        <taxon>Didymella</taxon>
    </lineage>
</organism>
<feature type="domain" description="DUF7924" evidence="2">
    <location>
        <begin position="152"/>
        <end position="324"/>
    </location>
</feature>
<dbReference type="Pfam" id="PF25545">
    <property type="entry name" value="DUF7924"/>
    <property type="match status" value="1"/>
</dbReference>
<feature type="region of interest" description="Disordered" evidence="1">
    <location>
        <begin position="21"/>
        <end position="45"/>
    </location>
</feature>
<protein>
    <recommendedName>
        <fullName evidence="2">DUF7924 domain-containing protein</fullName>
    </recommendedName>
</protein>
<proteinExistence type="predicted"/>
<dbReference type="InterPro" id="IPR057684">
    <property type="entry name" value="DUF7924"/>
</dbReference>
<feature type="region of interest" description="Disordered" evidence="1">
    <location>
        <begin position="370"/>
        <end position="393"/>
    </location>
</feature>
<dbReference type="EMBL" id="ML978958">
    <property type="protein sequence ID" value="KAF1933115.1"/>
    <property type="molecule type" value="Genomic_DNA"/>
</dbReference>
<accession>A0A6A5RXA4</accession>
<sequence length="393" mass="43854">MFRVAHRLNWLIGRTATVPVPVPVPESLSPPATMSRRSSPTRTKNNLDARTKLEAYRIYVDTEHAYPHALAHFIDTVIRRPRDPAGPMSPNAKNIVDKRRKTATSNERTAISVLTPWLLFVGEADGDDRGTPVLHITAKQDIGLNKFFTPEAPNPLVAKIWGKLSAAQPDSCIGYVTSRDARIAGTKALFDTNEETILHDFSLTQYMHFPFLTAQWKVPNSNENLHSAQNQAARDGAAIVNQLYDLYAVADSTPPSVVRTCHFSVQNDLQHGGLWVHWREGDEHYMELVFDFSMRDQTALETLRSFLHNILDNALGPRLESLKVVLPKFHENQKKGDYPVVQPAADEGAPSESAVSQGSSLSNFQYNFKVPLTPSTTSEPDKSRKRARHGSIT</sequence>
<dbReference type="RefSeq" id="XP_033453363.1">
    <property type="nucleotide sequence ID" value="XM_033598592.1"/>
</dbReference>
<dbReference type="AlphaFoldDB" id="A0A6A5RXA4"/>
<keyword evidence="4" id="KW-1185">Reference proteome</keyword>
<dbReference type="Proteomes" id="UP000800082">
    <property type="component" value="Unassembled WGS sequence"/>
</dbReference>
<feature type="compositionally biased region" description="Polar residues" evidence="1">
    <location>
        <begin position="30"/>
        <end position="44"/>
    </location>
</feature>
<gene>
    <name evidence="3" type="ORF">M421DRAFT_98236</name>
</gene>
<evidence type="ECO:0000313" key="3">
    <source>
        <dbReference type="EMBL" id="KAF1933115.1"/>
    </source>
</evidence>
<dbReference type="GeneID" id="54356259"/>
<evidence type="ECO:0000313" key="4">
    <source>
        <dbReference type="Proteomes" id="UP000800082"/>
    </source>
</evidence>
<dbReference type="OrthoDB" id="5426775at2759"/>
<name>A0A6A5RXA4_9PLEO</name>